<feature type="transmembrane region" description="Helical" evidence="6">
    <location>
        <begin position="49"/>
        <end position="71"/>
    </location>
</feature>
<feature type="transmembrane region" description="Helical" evidence="6">
    <location>
        <begin position="216"/>
        <end position="234"/>
    </location>
</feature>
<dbReference type="RefSeq" id="WP_096205720.1">
    <property type="nucleotide sequence ID" value="NZ_FZMP01000146.1"/>
</dbReference>
<dbReference type="PANTHER" id="PTHR30250:SF27">
    <property type="entry name" value="POLYSACCHARIDE BIOSYNTHESIS PROTEIN"/>
    <property type="match status" value="1"/>
</dbReference>
<name>A0A284VPJ3_9EURY</name>
<dbReference type="AlphaFoldDB" id="A0A284VPJ3"/>
<evidence type="ECO:0000256" key="6">
    <source>
        <dbReference type="SAM" id="Phobius"/>
    </source>
</evidence>
<gene>
    <name evidence="7" type="ORF">MNV_230018</name>
</gene>
<dbReference type="GO" id="GO:0005886">
    <property type="term" value="C:plasma membrane"/>
    <property type="evidence" value="ECO:0007669"/>
    <property type="project" value="UniProtKB-SubCell"/>
</dbReference>
<keyword evidence="4 6" id="KW-1133">Transmembrane helix</keyword>
<feature type="transmembrane region" description="Helical" evidence="6">
    <location>
        <begin position="445"/>
        <end position="465"/>
    </location>
</feature>
<protein>
    <submittedName>
        <fullName evidence="7">Polysaccharide biosynthesis protein</fullName>
    </submittedName>
</protein>
<feature type="transmembrane region" description="Helical" evidence="6">
    <location>
        <begin position="151"/>
        <end position="170"/>
    </location>
</feature>
<comment type="subcellular location">
    <subcellularLocation>
        <location evidence="1">Cell membrane</location>
        <topology evidence="1">Multi-pass membrane protein</topology>
    </subcellularLocation>
</comment>
<evidence type="ECO:0000313" key="7">
    <source>
        <dbReference type="EMBL" id="SNQ61097.1"/>
    </source>
</evidence>
<evidence type="ECO:0000256" key="1">
    <source>
        <dbReference type="ARBA" id="ARBA00004651"/>
    </source>
</evidence>
<sequence length="491" mass="53687">MQASKKFAFDVGIAFIASVISMLLGFIITIILGRYLGAIDLGLYRMASTIYGIAMLFAAIGIPAAIIKYVAEHKGDRRITNSIVSAGVITSLLLGIGFSMLFFISSGIFEGIFKMLGLSSLLIILSPVFPFALVCGTLLGFLNGIREMKKYGIATILQSVLLLIVSLVLIHKGFGVAGVVIGIVLSSIGSCFYLIMVSRHYFEIVLEGYAETTKKILLFGVQIFGANAINTINYQADTLLIGYFLTAADVGYYGVAVAFSTFIWLVPQAIQTITYPATSEYWSTNNHVALQTMIDKSMKYTACILLPIGLGVGFFAKEIITIIFGERFIYAVLPLEILIVGTVIFGVAKSIGGAVTGVGRPDIGLRIVGFSAITNVVFNILLIPKFGIAGAAAATAISLSLASFLNLFIAIKMMKIKMDFKWYAKISGLSFLAILIFIRSEFINLYLLGIVILCIYVFMIATFFLKKEDKMYFMDIIRESRFFLKNLVYLK</sequence>
<evidence type="ECO:0000256" key="3">
    <source>
        <dbReference type="ARBA" id="ARBA00022692"/>
    </source>
</evidence>
<dbReference type="OrthoDB" id="112053at2157"/>
<dbReference type="EMBL" id="FZMP01000146">
    <property type="protein sequence ID" value="SNQ61097.1"/>
    <property type="molecule type" value="Genomic_DNA"/>
</dbReference>
<dbReference type="Proteomes" id="UP000218615">
    <property type="component" value="Unassembled WGS sequence"/>
</dbReference>
<feature type="transmembrane region" description="Helical" evidence="6">
    <location>
        <begin position="83"/>
        <end position="104"/>
    </location>
</feature>
<reference evidence="8" key="1">
    <citation type="submission" date="2017-06" db="EMBL/GenBank/DDBJ databases">
        <authorList>
            <person name="Cremers G."/>
        </authorList>
    </citation>
    <scope>NUCLEOTIDE SEQUENCE [LARGE SCALE GENOMIC DNA]</scope>
</reference>
<evidence type="ECO:0000256" key="5">
    <source>
        <dbReference type="ARBA" id="ARBA00023136"/>
    </source>
</evidence>
<dbReference type="CDD" id="cd13128">
    <property type="entry name" value="MATE_Wzx_like"/>
    <property type="match status" value="1"/>
</dbReference>
<evidence type="ECO:0000313" key="8">
    <source>
        <dbReference type="Proteomes" id="UP000218615"/>
    </source>
</evidence>
<keyword evidence="2" id="KW-1003">Cell membrane</keyword>
<accession>A0A284VPJ3</accession>
<dbReference type="PANTHER" id="PTHR30250">
    <property type="entry name" value="PST FAMILY PREDICTED COLANIC ACID TRANSPORTER"/>
    <property type="match status" value="1"/>
</dbReference>
<keyword evidence="3 6" id="KW-0812">Transmembrane</keyword>
<feature type="transmembrane region" description="Helical" evidence="6">
    <location>
        <begin position="176"/>
        <end position="195"/>
    </location>
</feature>
<proteinExistence type="predicted"/>
<dbReference type="InterPro" id="IPR050833">
    <property type="entry name" value="Poly_Biosynth_Transport"/>
</dbReference>
<keyword evidence="8" id="KW-1185">Reference proteome</keyword>
<evidence type="ECO:0000256" key="2">
    <source>
        <dbReference type="ARBA" id="ARBA00022475"/>
    </source>
</evidence>
<evidence type="ECO:0000256" key="4">
    <source>
        <dbReference type="ARBA" id="ARBA00022989"/>
    </source>
</evidence>
<feature type="transmembrane region" description="Helical" evidence="6">
    <location>
        <begin position="12"/>
        <end position="37"/>
    </location>
</feature>
<feature type="transmembrane region" description="Helical" evidence="6">
    <location>
        <begin position="363"/>
        <end position="382"/>
    </location>
</feature>
<feature type="transmembrane region" description="Helical" evidence="6">
    <location>
        <begin position="388"/>
        <end position="410"/>
    </location>
</feature>
<feature type="transmembrane region" description="Helical" evidence="6">
    <location>
        <begin position="116"/>
        <end position="139"/>
    </location>
</feature>
<feature type="transmembrane region" description="Helical" evidence="6">
    <location>
        <begin position="240"/>
        <end position="266"/>
    </location>
</feature>
<keyword evidence="5 6" id="KW-0472">Membrane</keyword>
<feature type="transmembrane region" description="Helical" evidence="6">
    <location>
        <begin position="328"/>
        <end position="351"/>
    </location>
</feature>
<dbReference type="Pfam" id="PF13440">
    <property type="entry name" value="Polysacc_synt_3"/>
    <property type="match status" value="1"/>
</dbReference>
<feature type="transmembrane region" description="Helical" evidence="6">
    <location>
        <begin position="300"/>
        <end position="316"/>
    </location>
</feature>
<feature type="transmembrane region" description="Helical" evidence="6">
    <location>
        <begin position="422"/>
        <end position="439"/>
    </location>
</feature>
<organism evidence="7 8">
    <name type="scientific">Candidatus Methanoperedens nitratireducens</name>
    <dbReference type="NCBI Taxonomy" id="1392998"/>
    <lineage>
        <taxon>Archaea</taxon>
        <taxon>Methanobacteriati</taxon>
        <taxon>Methanobacteriota</taxon>
        <taxon>Stenosarchaea group</taxon>
        <taxon>Methanomicrobia</taxon>
        <taxon>Methanosarcinales</taxon>
        <taxon>ANME-2 cluster</taxon>
        <taxon>Candidatus Methanoperedentaceae</taxon>
        <taxon>Candidatus Methanoperedens</taxon>
    </lineage>
</organism>